<organism evidence="4 5">
    <name type="scientific">Syphacia muris</name>
    <dbReference type="NCBI Taxonomy" id="451379"/>
    <lineage>
        <taxon>Eukaryota</taxon>
        <taxon>Metazoa</taxon>
        <taxon>Ecdysozoa</taxon>
        <taxon>Nematoda</taxon>
        <taxon>Chromadorea</taxon>
        <taxon>Rhabditida</taxon>
        <taxon>Spirurina</taxon>
        <taxon>Oxyuridomorpha</taxon>
        <taxon>Oxyuroidea</taxon>
        <taxon>Oxyuridae</taxon>
        <taxon>Syphacia</taxon>
    </lineage>
</organism>
<sequence>MPSLFDALLLNLEGTVTQLTFIKHKLYVYAKENAEMFIRKNFQNPEIQDALEKLRYCATVERRRDKNVVIVPDAEDNREDIIVKSAKNVTYWLSSSNLQLPALTHFLRLMWKFAYEYNELKASVYDDFRSLLEQITPIPVFIYGLYSVTHQKMFFSHTTSGNLTKFIAGYFDETVGTKTNPASYEAISTEIGVKPGRILFVTCSEADARAANSAGYFVCLVTRNGNPAFSGNVEFPIINLLTDVACSGRINSLLTKCLS</sequence>
<dbReference type="SUPFAM" id="SSF56784">
    <property type="entry name" value="HAD-like"/>
    <property type="match status" value="1"/>
</dbReference>
<dbReference type="WBParaSite" id="SMUV_0000073601-mRNA-1">
    <property type="protein sequence ID" value="SMUV_0000073601-mRNA-1"/>
    <property type="gene ID" value="SMUV_0000073601"/>
</dbReference>
<reference evidence="5" key="1">
    <citation type="submission" date="2017-02" db="UniProtKB">
        <authorList>
            <consortium name="WormBaseParasite"/>
        </authorList>
    </citation>
    <scope>IDENTIFICATION</scope>
</reference>
<dbReference type="InterPro" id="IPR036412">
    <property type="entry name" value="HAD-like_sf"/>
</dbReference>
<dbReference type="Proteomes" id="UP000046393">
    <property type="component" value="Unplaced"/>
</dbReference>
<dbReference type="Gene3D" id="1.10.720.60">
    <property type="match status" value="1"/>
</dbReference>
<evidence type="ECO:0000313" key="4">
    <source>
        <dbReference type="Proteomes" id="UP000046393"/>
    </source>
</evidence>
<dbReference type="GO" id="GO:0019509">
    <property type="term" value="P:L-methionine salvage from methylthioadenosine"/>
    <property type="evidence" value="ECO:0007669"/>
    <property type="project" value="InterPro"/>
</dbReference>
<keyword evidence="1" id="KW-0028">Amino-acid biosynthesis</keyword>
<evidence type="ECO:0000256" key="1">
    <source>
        <dbReference type="ARBA" id="ARBA00022605"/>
    </source>
</evidence>
<dbReference type="InterPro" id="IPR023943">
    <property type="entry name" value="Enolase-ppase_E1"/>
</dbReference>
<dbReference type="Gene3D" id="3.40.50.1000">
    <property type="entry name" value="HAD superfamily/HAD-like"/>
    <property type="match status" value="1"/>
</dbReference>
<evidence type="ECO:0000313" key="5">
    <source>
        <dbReference type="WBParaSite" id="SMUV_0000073601-mRNA-1"/>
    </source>
</evidence>
<dbReference type="AlphaFoldDB" id="A0A0N5A9F9"/>
<name>A0A0N5A9F9_9BILA</name>
<keyword evidence="3" id="KW-0486">Methionine biosynthesis</keyword>
<proteinExistence type="predicted"/>
<evidence type="ECO:0000256" key="2">
    <source>
        <dbReference type="ARBA" id="ARBA00022801"/>
    </source>
</evidence>
<dbReference type="PANTHER" id="PTHR20371:SF1">
    <property type="entry name" value="ENOLASE-PHOSPHATASE E1"/>
    <property type="match status" value="1"/>
</dbReference>
<dbReference type="InterPro" id="IPR023214">
    <property type="entry name" value="HAD_sf"/>
</dbReference>
<dbReference type="STRING" id="451379.A0A0N5A9F9"/>
<dbReference type="NCBIfam" id="TIGR01691">
    <property type="entry name" value="enolase-ppase"/>
    <property type="match status" value="1"/>
</dbReference>
<keyword evidence="4" id="KW-1185">Reference proteome</keyword>
<dbReference type="GO" id="GO:0043874">
    <property type="term" value="F:acireductone synthase activity"/>
    <property type="evidence" value="ECO:0007669"/>
    <property type="project" value="InterPro"/>
</dbReference>
<keyword evidence="2" id="KW-0378">Hydrolase</keyword>
<dbReference type="GO" id="GO:0000287">
    <property type="term" value="F:magnesium ion binding"/>
    <property type="evidence" value="ECO:0007669"/>
    <property type="project" value="InterPro"/>
</dbReference>
<dbReference type="PANTHER" id="PTHR20371">
    <property type="entry name" value="ENOLASE-PHOSPHATASE E1"/>
    <property type="match status" value="1"/>
</dbReference>
<evidence type="ECO:0000256" key="3">
    <source>
        <dbReference type="ARBA" id="ARBA00023167"/>
    </source>
</evidence>
<protein>
    <submittedName>
        <fullName evidence="5">Enolase-phosphatase E1</fullName>
    </submittedName>
</protein>
<accession>A0A0N5A9F9</accession>